<evidence type="ECO:0000313" key="3">
    <source>
        <dbReference type="Proteomes" id="UP000799438"/>
    </source>
</evidence>
<keyword evidence="3" id="KW-1185">Reference proteome</keyword>
<reference evidence="2" key="1">
    <citation type="journal article" date="2020" name="Stud. Mycol.">
        <title>101 Dothideomycetes genomes: a test case for predicting lifestyles and emergence of pathogens.</title>
        <authorList>
            <person name="Haridas S."/>
            <person name="Albert R."/>
            <person name="Binder M."/>
            <person name="Bloem J."/>
            <person name="Labutti K."/>
            <person name="Salamov A."/>
            <person name="Andreopoulos B."/>
            <person name="Baker S."/>
            <person name="Barry K."/>
            <person name="Bills G."/>
            <person name="Bluhm B."/>
            <person name="Cannon C."/>
            <person name="Castanera R."/>
            <person name="Culley D."/>
            <person name="Daum C."/>
            <person name="Ezra D."/>
            <person name="Gonzalez J."/>
            <person name="Henrissat B."/>
            <person name="Kuo A."/>
            <person name="Liang C."/>
            <person name="Lipzen A."/>
            <person name="Lutzoni F."/>
            <person name="Magnuson J."/>
            <person name="Mondo S."/>
            <person name="Nolan M."/>
            <person name="Ohm R."/>
            <person name="Pangilinan J."/>
            <person name="Park H.-J."/>
            <person name="Ramirez L."/>
            <person name="Alfaro M."/>
            <person name="Sun H."/>
            <person name="Tritt A."/>
            <person name="Yoshinaga Y."/>
            <person name="Zwiers L.-H."/>
            <person name="Turgeon B."/>
            <person name="Goodwin S."/>
            <person name="Spatafora J."/>
            <person name="Crous P."/>
            <person name="Grigoriev I."/>
        </authorList>
    </citation>
    <scope>NUCLEOTIDE SEQUENCE</scope>
    <source>
        <strain evidence="2">CBS 121167</strain>
    </source>
</reference>
<sequence length="152" mass="16945">MSRLQQLISSDDPPGQQAHDRQERKQKGKKPLLRSAAQRKYHCKRITRQRRHSRPNPPGPATPKNELRGQRISRATSIGSKRGGEEGVETARPRDCAKQAQGGSADSARSERHRAKPVGGEAIAACSWPGSRRRQSFQGRPEDDVGRRAPWV</sequence>
<protein>
    <submittedName>
        <fullName evidence="2">Uncharacterized protein</fullName>
    </submittedName>
</protein>
<gene>
    <name evidence="2" type="ORF">K452DRAFT_50336</name>
</gene>
<dbReference type="Proteomes" id="UP000799438">
    <property type="component" value="Unassembled WGS sequence"/>
</dbReference>
<dbReference type="EMBL" id="ML995489">
    <property type="protein sequence ID" value="KAF2140708.1"/>
    <property type="molecule type" value="Genomic_DNA"/>
</dbReference>
<proteinExistence type="predicted"/>
<dbReference type="GeneID" id="54304259"/>
<dbReference type="RefSeq" id="XP_033396421.1">
    <property type="nucleotide sequence ID" value="XM_033546752.1"/>
</dbReference>
<feature type="region of interest" description="Disordered" evidence="1">
    <location>
        <begin position="1"/>
        <end position="152"/>
    </location>
</feature>
<accession>A0A6A6BAU3</accession>
<feature type="compositionally biased region" description="Basic residues" evidence="1">
    <location>
        <begin position="26"/>
        <end position="54"/>
    </location>
</feature>
<evidence type="ECO:0000256" key="1">
    <source>
        <dbReference type="SAM" id="MobiDB-lite"/>
    </source>
</evidence>
<feature type="compositionally biased region" description="Basic and acidic residues" evidence="1">
    <location>
        <begin position="82"/>
        <end position="97"/>
    </location>
</feature>
<feature type="compositionally biased region" description="Basic and acidic residues" evidence="1">
    <location>
        <begin position="140"/>
        <end position="152"/>
    </location>
</feature>
<evidence type="ECO:0000313" key="2">
    <source>
        <dbReference type="EMBL" id="KAF2140708.1"/>
    </source>
</evidence>
<name>A0A6A6BAU3_9PEZI</name>
<organism evidence="2 3">
    <name type="scientific">Aplosporella prunicola CBS 121167</name>
    <dbReference type="NCBI Taxonomy" id="1176127"/>
    <lineage>
        <taxon>Eukaryota</taxon>
        <taxon>Fungi</taxon>
        <taxon>Dikarya</taxon>
        <taxon>Ascomycota</taxon>
        <taxon>Pezizomycotina</taxon>
        <taxon>Dothideomycetes</taxon>
        <taxon>Dothideomycetes incertae sedis</taxon>
        <taxon>Botryosphaeriales</taxon>
        <taxon>Aplosporellaceae</taxon>
        <taxon>Aplosporella</taxon>
    </lineage>
</organism>
<dbReference type="AlphaFoldDB" id="A0A6A6BAU3"/>